<protein>
    <submittedName>
        <fullName evidence="2">S9 family peptidase</fullName>
    </submittedName>
</protein>
<dbReference type="GO" id="GO:0006508">
    <property type="term" value="P:proteolysis"/>
    <property type="evidence" value="ECO:0007669"/>
    <property type="project" value="InterPro"/>
</dbReference>
<dbReference type="RefSeq" id="WP_178013706.1">
    <property type="nucleotide sequence ID" value="NZ_CP058316.1"/>
</dbReference>
<sequence>MSQQLPYGSWPSPLTARWASASSLRLDGAAFVGDEIWWGESLPDEAGRVAVMRRAIDGSVEAVLPAPWNARSRVHEYGGGAWTASDDGVLFFVDKSDQRIRRLRPGGEPEALTPEDGGTHYGGLRWQRGTLLAVRERERPGATPERHIVRIDGASSGAASDPVAAVSELAGGSDFVAQPALSPDGSHLAWVAWDHPDMPWDRTRIRVVDLDAPHVVRDVTSGTTAALQPEWSADGDLVLLDEPTGRWNLYRVDPASSVEPVAMSPADADTGGGLWVLGTRWYAPLDDGRVIAVRTHGSDQLVIIDREGGAIPLPFAATARLQIDDVRGDRALVSGTMPGATGLWVVDLDSGEAIAVRGGTPDVDEAWIPHARQVTTDGPHGPVHAFAYPPTNPGVSAPTDELPPYLVWVHGGPTSHVGGTADSKAAYFTSRGIGVLDVNYGGSTGYGRSYRERLKGQWGIVDVDDVAAAARGLAADGLADPGRLAIEGGSAGGWTVLAALVGTDVFGAGISRYGVGDARALAAETHDFEARYLDGLIGPLPEAEETYIERSPLSRPERFRVPLLLLQGDEDAVVPPAQAEAIRDALVAQDVPHAYVLYEGEGHGFRRTETIVHALESELAFLGQVFGFATPDVAPVELA</sequence>
<dbReference type="Gene3D" id="2.120.10.30">
    <property type="entry name" value="TolB, C-terminal domain"/>
    <property type="match status" value="1"/>
</dbReference>
<proteinExistence type="predicted"/>
<dbReference type="SUPFAM" id="SSF75011">
    <property type="entry name" value="3-carboxy-cis,cis-mucoante lactonizing enzyme"/>
    <property type="match status" value="1"/>
</dbReference>
<evidence type="ECO:0000313" key="2">
    <source>
        <dbReference type="EMBL" id="QLD12714.1"/>
    </source>
</evidence>
<dbReference type="EMBL" id="CP058316">
    <property type="protein sequence ID" value="QLD12714.1"/>
    <property type="molecule type" value="Genomic_DNA"/>
</dbReference>
<dbReference type="InterPro" id="IPR001375">
    <property type="entry name" value="Peptidase_S9_cat"/>
</dbReference>
<dbReference type="InterPro" id="IPR029058">
    <property type="entry name" value="AB_hydrolase_fold"/>
</dbReference>
<name>A0A7D5IU44_9MICO</name>
<dbReference type="InterPro" id="IPR050585">
    <property type="entry name" value="Xaa-Pro_dipeptidyl-ppase/CocE"/>
</dbReference>
<organism evidence="2 3">
    <name type="scientific">Microbacterium oleivorans</name>
    <dbReference type="NCBI Taxonomy" id="273677"/>
    <lineage>
        <taxon>Bacteria</taxon>
        <taxon>Bacillati</taxon>
        <taxon>Actinomycetota</taxon>
        <taxon>Actinomycetes</taxon>
        <taxon>Micrococcales</taxon>
        <taxon>Microbacteriaceae</taxon>
        <taxon>Microbacterium</taxon>
    </lineage>
</organism>
<dbReference type="Gene3D" id="3.40.50.1820">
    <property type="entry name" value="alpha/beta hydrolase"/>
    <property type="match status" value="1"/>
</dbReference>
<feature type="domain" description="Peptidase S9 prolyl oligopeptidase catalytic" evidence="1">
    <location>
        <begin position="423"/>
        <end position="627"/>
    </location>
</feature>
<dbReference type="InterPro" id="IPR011042">
    <property type="entry name" value="6-blade_b-propeller_TolB-like"/>
</dbReference>
<dbReference type="SUPFAM" id="SSF53474">
    <property type="entry name" value="alpha/beta-Hydrolases"/>
    <property type="match status" value="1"/>
</dbReference>
<dbReference type="PANTHER" id="PTHR43056">
    <property type="entry name" value="PEPTIDASE S9 PROLYL OLIGOPEPTIDASE"/>
    <property type="match status" value="1"/>
</dbReference>
<evidence type="ECO:0000259" key="1">
    <source>
        <dbReference type="Pfam" id="PF00326"/>
    </source>
</evidence>
<accession>A0A7D5IU44</accession>
<reference evidence="2 3" key="1">
    <citation type="submission" date="2020-06" db="EMBL/GenBank/DDBJ databases">
        <authorList>
            <person name="Jo H."/>
        </authorList>
    </citation>
    <scope>NUCLEOTIDE SEQUENCE [LARGE SCALE GENOMIC DNA]</scope>
    <source>
        <strain evidence="2 3">I46</strain>
    </source>
</reference>
<dbReference type="Proteomes" id="UP000509638">
    <property type="component" value="Chromosome"/>
</dbReference>
<gene>
    <name evidence="2" type="ORF">HW566_13585</name>
</gene>
<dbReference type="PANTHER" id="PTHR43056:SF5">
    <property type="entry name" value="PEPTIDASE S9 PROLYL OLIGOPEPTIDASE CATALYTIC DOMAIN-CONTAINING PROTEIN"/>
    <property type="match status" value="1"/>
</dbReference>
<dbReference type="GO" id="GO:0008236">
    <property type="term" value="F:serine-type peptidase activity"/>
    <property type="evidence" value="ECO:0007669"/>
    <property type="project" value="InterPro"/>
</dbReference>
<dbReference type="Pfam" id="PF00326">
    <property type="entry name" value="Peptidase_S9"/>
    <property type="match status" value="1"/>
</dbReference>
<dbReference type="AlphaFoldDB" id="A0A7D5IU44"/>
<evidence type="ECO:0000313" key="3">
    <source>
        <dbReference type="Proteomes" id="UP000509638"/>
    </source>
</evidence>